<feature type="repeat" description="TPR" evidence="1">
    <location>
        <begin position="53"/>
        <end position="86"/>
    </location>
</feature>
<dbReference type="InterPro" id="IPR011990">
    <property type="entry name" value="TPR-like_helical_dom_sf"/>
</dbReference>
<accession>A0A538SZN1</accession>
<feature type="transmembrane region" description="Helical" evidence="2">
    <location>
        <begin position="279"/>
        <end position="298"/>
    </location>
</feature>
<name>A0A538SZN1_UNCEI</name>
<keyword evidence="1" id="KW-0802">TPR repeat</keyword>
<proteinExistence type="predicted"/>
<comment type="caution">
    <text evidence="3">The sequence shown here is derived from an EMBL/GenBank/DDBJ whole genome shotgun (WGS) entry which is preliminary data.</text>
</comment>
<reference evidence="3 4" key="1">
    <citation type="journal article" date="2019" name="Nat. Microbiol.">
        <title>Mediterranean grassland soil C-N compound turnover is dependent on rainfall and depth, and is mediated by genomically divergent microorganisms.</title>
        <authorList>
            <person name="Diamond S."/>
            <person name="Andeer P.F."/>
            <person name="Li Z."/>
            <person name="Crits-Christoph A."/>
            <person name="Burstein D."/>
            <person name="Anantharaman K."/>
            <person name="Lane K.R."/>
            <person name="Thomas B.C."/>
            <person name="Pan C."/>
            <person name="Northen T.R."/>
            <person name="Banfield J.F."/>
        </authorList>
    </citation>
    <scope>NUCLEOTIDE SEQUENCE [LARGE SCALE GENOMIC DNA]</scope>
    <source>
        <strain evidence="3">WS_2</strain>
    </source>
</reference>
<evidence type="ECO:0000256" key="1">
    <source>
        <dbReference type="PROSITE-ProRule" id="PRU00339"/>
    </source>
</evidence>
<dbReference type="Gene3D" id="1.25.40.10">
    <property type="entry name" value="Tetratricopeptide repeat domain"/>
    <property type="match status" value="1"/>
</dbReference>
<keyword evidence="2" id="KW-0812">Transmembrane</keyword>
<dbReference type="InterPro" id="IPR019734">
    <property type="entry name" value="TPR_rpt"/>
</dbReference>
<keyword evidence="2" id="KW-0472">Membrane</keyword>
<feature type="transmembrane region" description="Helical" evidence="2">
    <location>
        <begin position="318"/>
        <end position="339"/>
    </location>
</feature>
<dbReference type="SUPFAM" id="SSF48452">
    <property type="entry name" value="TPR-like"/>
    <property type="match status" value="1"/>
</dbReference>
<evidence type="ECO:0000313" key="3">
    <source>
        <dbReference type="EMBL" id="TMQ56841.1"/>
    </source>
</evidence>
<dbReference type="SMART" id="SM00028">
    <property type="entry name" value="TPR"/>
    <property type="match status" value="2"/>
</dbReference>
<dbReference type="EMBL" id="VBOS01000147">
    <property type="protein sequence ID" value="TMQ56841.1"/>
    <property type="molecule type" value="Genomic_DNA"/>
</dbReference>
<dbReference type="AlphaFoldDB" id="A0A538SZN1"/>
<dbReference type="Proteomes" id="UP000317716">
    <property type="component" value="Unassembled WGS sequence"/>
</dbReference>
<keyword evidence="2" id="KW-1133">Transmembrane helix</keyword>
<gene>
    <name evidence="3" type="ORF">E6K72_04275</name>
</gene>
<evidence type="ECO:0000256" key="2">
    <source>
        <dbReference type="SAM" id="Phobius"/>
    </source>
</evidence>
<feature type="transmembrane region" description="Helical" evidence="2">
    <location>
        <begin position="175"/>
        <end position="195"/>
    </location>
</feature>
<dbReference type="PROSITE" id="PS50005">
    <property type="entry name" value="TPR"/>
    <property type="match status" value="1"/>
</dbReference>
<organism evidence="3 4">
    <name type="scientific">Eiseniibacteriota bacterium</name>
    <dbReference type="NCBI Taxonomy" id="2212470"/>
    <lineage>
        <taxon>Bacteria</taxon>
        <taxon>Candidatus Eiseniibacteriota</taxon>
    </lineage>
</organism>
<protein>
    <submittedName>
        <fullName evidence="3">Tetratricopeptide repeat protein</fullName>
    </submittedName>
</protein>
<evidence type="ECO:0000313" key="4">
    <source>
        <dbReference type="Proteomes" id="UP000317716"/>
    </source>
</evidence>
<sequence>SSAHQQRLTSLVAREPANPFLHFALGWTARRGGDLATAEREYRHALERWPGDDRVLSNLGNVLAMEGRSDEALELYQRASDARPSNPAPLFNESQIRTQRFDYIAAGEALSRASALDFDLVRDYQALGTNDGVLALVDEWIAPRSFWFALADSRAARPTMPSIPPPWRGHIETTGWYFSLIAAACGLVAPLLGWLGHRALPLRACSNCGKVVCRRCSQRRREVALCRKCAGLETRAQNPDFARVLLKRSQRQVGKLRSVTRTVLAVLVPGFGLIAFRRALTPLLVIAIGLLLVGPFAGTPLPFELEPLVGRFDRLPSSGLRIAVGAAIYAVSIAGYFSLAARASRHAAALTTSTLRPAAQAPRRLPAQAA</sequence>
<feature type="non-terminal residue" evidence="3">
    <location>
        <position position="1"/>
    </location>
</feature>
<dbReference type="Pfam" id="PF13432">
    <property type="entry name" value="TPR_16"/>
    <property type="match status" value="1"/>
</dbReference>